<name>A0A557QGB6_9RHOO</name>
<reference evidence="2 3" key="1">
    <citation type="submission" date="2019-07" db="EMBL/GenBank/DDBJ databases">
        <title>The pathways for chlorine oxyanion respiration interact through the shared metabolite chlorate.</title>
        <authorList>
            <person name="Barnum T.P."/>
            <person name="Cheng Y."/>
            <person name="Hill K.A."/>
            <person name="Lucas L.N."/>
            <person name="Carlson H.K."/>
            <person name="Coates J.D."/>
        </authorList>
    </citation>
    <scope>NUCLEOTIDE SEQUENCE [LARGE SCALE GENOMIC DNA]</scope>
    <source>
        <strain evidence="2 3">SFB-3</strain>
    </source>
</reference>
<organism evidence="2 3">
    <name type="scientific">Denitromonas halophila</name>
    <dbReference type="NCBI Taxonomy" id="1629404"/>
    <lineage>
        <taxon>Bacteria</taxon>
        <taxon>Pseudomonadati</taxon>
        <taxon>Pseudomonadota</taxon>
        <taxon>Betaproteobacteria</taxon>
        <taxon>Rhodocyclales</taxon>
        <taxon>Zoogloeaceae</taxon>
        <taxon>Denitromonas</taxon>
    </lineage>
</organism>
<dbReference type="AlphaFoldDB" id="A0A557QGB6"/>
<dbReference type="EMBL" id="VMNK01000018">
    <property type="protein sequence ID" value="TVO51957.1"/>
    <property type="molecule type" value="Genomic_DNA"/>
</dbReference>
<accession>A0A557QGB6</accession>
<keyword evidence="3" id="KW-1185">Reference proteome</keyword>
<proteinExistence type="predicted"/>
<protein>
    <recommendedName>
        <fullName evidence="4">CopL family metal-binding regulatory protein</fullName>
    </recommendedName>
</protein>
<evidence type="ECO:0000256" key="1">
    <source>
        <dbReference type="SAM" id="SignalP"/>
    </source>
</evidence>
<evidence type="ECO:0000313" key="3">
    <source>
        <dbReference type="Proteomes" id="UP000319502"/>
    </source>
</evidence>
<feature type="signal peptide" evidence="1">
    <location>
        <begin position="1"/>
        <end position="20"/>
    </location>
</feature>
<evidence type="ECO:0008006" key="4">
    <source>
        <dbReference type="Google" id="ProtNLM"/>
    </source>
</evidence>
<gene>
    <name evidence="2" type="ORF">FHP91_18860</name>
</gene>
<keyword evidence="1" id="KW-0732">Signal</keyword>
<dbReference type="Proteomes" id="UP000319502">
    <property type="component" value="Unassembled WGS sequence"/>
</dbReference>
<feature type="chain" id="PRO_5022154323" description="CopL family metal-binding regulatory protein" evidence="1">
    <location>
        <begin position="21"/>
        <end position="109"/>
    </location>
</feature>
<sequence>MWRRLVILLLILALPLPSLAGWGGVCTDAAPTAHVMADMGDAADAPCCPDAGAFSECAQGDCATAGMHFALPVARADLSARAHVLSATPMPGFASVTVPRHDRPPILTT</sequence>
<evidence type="ECO:0000313" key="2">
    <source>
        <dbReference type="EMBL" id="TVO51957.1"/>
    </source>
</evidence>
<dbReference type="RefSeq" id="WP_144311045.1">
    <property type="nucleotide sequence ID" value="NZ_VMNK01000018.1"/>
</dbReference>
<comment type="caution">
    <text evidence="2">The sequence shown here is derived from an EMBL/GenBank/DDBJ whole genome shotgun (WGS) entry which is preliminary data.</text>
</comment>